<dbReference type="SMART" id="SM01062">
    <property type="entry name" value="Ca_chan_IQ"/>
    <property type="match status" value="1"/>
</dbReference>
<dbReference type="Pfam" id="PF08763">
    <property type="entry name" value="Ca_chan_IQ"/>
    <property type="match status" value="1"/>
</dbReference>
<dbReference type="PANTHER" id="PTHR45628:SF1">
    <property type="entry name" value="VOLTAGE-DEPENDENT CALCIUM CHANNEL TYPE D SUBUNIT ALPHA-1"/>
    <property type="match status" value="1"/>
</dbReference>
<evidence type="ECO:0000256" key="3">
    <source>
        <dbReference type="ARBA" id="ARBA00022882"/>
    </source>
</evidence>
<dbReference type="AlphaFoldDB" id="A0A8B6G2N6"/>
<dbReference type="GO" id="GO:0098703">
    <property type="term" value="P:calcium ion import across plasma membrane"/>
    <property type="evidence" value="ECO:0007669"/>
    <property type="project" value="TreeGrafter"/>
</dbReference>
<feature type="region of interest" description="Disordered" evidence="6">
    <location>
        <begin position="153"/>
        <end position="199"/>
    </location>
</feature>
<dbReference type="OrthoDB" id="431720at2759"/>
<accession>A0A8B6G2N6</accession>
<dbReference type="Proteomes" id="UP000596742">
    <property type="component" value="Unassembled WGS sequence"/>
</dbReference>
<feature type="region of interest" description="Disordered" evidence="6">
    <location>
        <begin position="605"/>
        <end position="695"/>
    </location>
</feature>
<feature type="compositionally biased region" description="Basic residues" evidence="6">
    <location>
        <begin position="1"/>
        <end position="14"/>
    </location>
</feature>
<dbReference type="GO" id="GO:0008331">
    <property type="term" value="F:high voltage-gated calcium channel activity"/>
    <property type="evidence" value="ECO:0007669"/>
    <property type="project" value="TreeGrafter"/>
</dbReference>
<keyword evidence="2" id="KW-0677">Repeat</keyword>
<evidence type="ECO:0000313" key="9">
    <source>
        <dbReference type="Proteomes" id="UP000596742"/>
    </source>
</evidence>
<protein>
    <submittedName>
        <fullName evidence="8">Voltage-dependent calcium channel L type alpha-1D</fullName>
    </submittedName>
</protein>
<evidence type="ECO:0000256" key="6">
    <source>
        <dbReference type="SAM" id="MobiDB-lite"/>
    </source>
</evidence>
<proteinExistence type="predicted"/>
<feature type="compositionally biased region" description="Basic and acidic residues" evidence="6">
    <location>
        <begin position="927"/>
        <end position="937"/>
    </location>
</feature>
<feature type="region of interest" description="Disordered" evidence="6">
    <location>
        <begin position="927"/>
        <end position="959"/>
    </location>
</feature>
<feature type="compositionally biased region" description="Basic residues" evidence="6">
    <location>
        <begin position="950"/>
        <end position="959"/>
    </location>
</feature>
<dbReference type="InterPro" id="IPR050599">
    <property type="entry name" value="VDCC_alpha-1_subunit"/>
</dbReference>
<dbReference type="InterPro" id="IPR031649">
    <property type="entry name" value="GPHH_dom"/>
</dbReference>
<keyword evidence="9" id="KW-1185">Reference proteome</keyword>
<dbReference type="GO" id="GO:0005891">
    <property type="term" value="C:voltage-gated calcium channel complex"/>
    <property type="evidence" value="ECO:0007669"/>
    <property type="project" value="TreeGrafter"/>
</dbReference>
<evidence type="ECO:0000313" key="8">
    <source>
        <dbReference type="EMBL" id="VDI57802.1"/>
    </source>
</evidence>
<name>A0A8B6G2N6_MYTGA</name>
<evidence type="ECO:0000256" key="2">
    <source>
        <dbReference type="ARBA" id="ARBA00022737"/>
    </source>
</evidence>
<evidence type="ECO:0000259" key="7">
    <source>
        <dbReference type="SMART" id="SM01062"/>
    </source>
</evidence>
<reference evidence="8" key="1">
    <citation type="submission" date="2018-11" db="EMBL/GenBank/DDBJ databases">
        <authorList>
            <person name="Alioto T."/>
            <person name="Alioto T."/>
        </authorList>
    </citation>
    <scope>NUCLEOTIDE SEQUENCE</scope>
</reference>
<feature type="domain" description="Voltage-dependent calcium channel alpha-1 subunit IQ" evidence="7">
    <location>
        <begin position="425"/>
        <end position="459"/>
    </location>
</feature>
<dbReference type="PANTHER" id="PTHR45628">
    <property type="entry name" value="VOLTAGE-DEPENDENT CALCIUM CHANNEL TYPE A SUBUNIT ALPHA-1"/>
    <property type="match status" value="1"/>
</dbReference>
<keyword evidence="1" id="KW-0813">Transport</keyword>
<dbReference type="EMBL" id="UYJE01007771">
    <property type="protein sequence ID" value="VDI57802.1"/>
    <property type="molecule type" value="Genomic_DNA"/>
</dbReference>
<evidence type="ECO:0000256" key="5">
    <source>
        <dbReference type="ARBA" id="ARBA00023303"/>
    </source>
</evidence>
<feature type="compositionally biased region" description="Polar residues" evidence="6">
    <location>
        <begin position="621"/>
        <end position="632"/>
    </location>
</feature>
<dbReference type="Pfam" id="PF16905">
    <property type="entry name" value="GPHH"/>
    <property type="match status" value="1"/>
</dbReference>
<evidence type="ECO:0000256" key="4">
    <source>
        <dbReference type="ARBA" id="ARBA00023065"/>
    </source>
</evidence>
<keyword evidence="3" id="KW-0851">Voltage-gated channel</keyword>
<gene>
    <name evidence="8" type="ORF">MGAL_10B043002</name>
</gene>
<keyword evidence="4" id="KW-0406">Ion transport</keyword>
<comment type="caution">
    <text evidence="8">The sequence shown here is derived from an EMBL/GenBank/DDBJ whole genome shotgun (WGS) entry which is preliminary data.</text>
</comment>
<feature type="region of interest" description="Disordered" evidence="6">
    <location>
        <begin position="735"/>
        <end position="759"/>
    </location>
</feature>
<dbReference type="InterPro" id="IPR014873">
    <property type="entry name" value="VDCC_a1su_IQ"/>
</dbReference>
<sequence>MKRVYRHLSRKPKHDAKSTNYGTEANKQEVPDIVDDIQWDQGDLGTWHKHNQHSNHSNQLSHVTTEVNTGTNETPEHRVETTNNEILTEWDSQFDFCFKDSPNNSPVKSMLNKENSAKSSKDKFRAVIVKGKDFVKSKVNSCRDRFSRNSMKEVKKRLSNVTEDESEKGSNSCRNHRGSYSGAPQDQEQSNTEQMGTSADLKTIDMSCDKDVKEADWSGQNGNSKYENEENFMILPEVYTKYNGVSNDNLGQNHSQEKTDKIKENNGDITDGQKNGNQVEIVVVDEEENDYGNAVNGEEEDQTVLDEAIPLGSEAQSFEESTRGRIKHLDVVTLLRKISPPLGFGKLCPHRVACKRLVSMNMPLNSDGTVMFNATLFALVRTSLKIKVEGNIDDCNEELRKVILKIWKRTNQKLLDQVVPPAGREDDVTVGKFYATFLIQDYFRRFKKRKEQMQKIQKGQEHTNALQAGLRAVHDLGPELRRAISGNLDEEDFNEKDVEEPMHRRNHSLFGSVMTAITGVNKTALPIAGKTPQYLANQTPKIIPANSHTTISPQNSINGKVTPGGSSNHLNVEYRNAINRSPSPLAPVKVSPIMSNDMRRLSHTSAISSASDSYKDVQPHSPASHTSDTETYPPSYDGANDSRGHKGNNIKPGASELTKKQGIYVYRDLPQEDSDFEREHTPPTPPPRKLSRKGASLRLRCLGKQESDENPLMKKVAEPLKLTQTQAMAVARMAPDGQPRPLVPEHKKTPPNSPGSMRQSYLSQGLQKLFQRRKSKPPSALPTHIFTRSNSIFEGKSIDSSPRQTMHRASDSAFMNASSGGPYARGGARGPLIIPDHVMSQQQSNRHGMFPSSNLRGSAEDLVNQVLTEEGLNRFIDARALQQEIAEAGDMTREEMNNAARQLLQGQNTPYYDHHIGGFKAEELKDYNKYSDRKNQESFDDAEEQTSPKRGQRPHSYRK</sequence>
<keyword evidence="5" id="KW-0407">Ion channel</keyword>
<evidence type="ECO:0000256" key="1">
    <source>
        <dbReference type="ARBA" id="ARBA00022448"/>
    </source>
</evidence>
<feature type="region of interest" description="Disordered" evidence="6">
    <location>
        <begin position="1"/>
        <end position="26"/>
    </location>
</feature>
<feature type="compositionally biased region" description="Polar residues" evidence="6">
    <location>
        <begin position="182"/>
        <end position="197"/>
    </location>
</feature>
<organism evidence="8 9">
    <name type="scientific">Mytilus galloprovincialis</name>
    <name type="common">Mediterranean mussel</name>
    <dbReference type="NCBI Taxonomy" id="29158"/>
    <lineage>
        <taxon>Eukaryota</taxon>
        <taxon>Metazoa</taxon>
        <taxon>Spiralia</taxon>
        <taxon>Lophotrochozoa</taxon>
        <taxon>Mollusca</taxon>
        <taxon>Bivalvia</taxon>
        <taxon>Autobranchia</taxon>
        <taxon>Pteriomorphia</taxon>
        <taxon>Mytilida</taxon>
        <taxon>Mytiloidea</taxon>
        <taxon>Mytilidae</taxon>
        <taxon>Mytilinae</taxon>
        <taxon>Mytilus</taxon>
    </lineage>
</organism>
<dbReference type="Gene3D" id="6.10.250.2180">
    <property type="match status" value="1"/>
</dbReference>